<name>A0ABY4CMF0_9BACL</name>
<accession>A0ABY4CMF0</accession>
<dbReference type="InterPro" id="IPR000515">
    <property type="entry name" value="MetI-like"/>
</dbReference>
<feature type="transmembrane region" description="Helical" evidence="8">
    <location>
        <begin position="210"/>
        <end position="231"/>
    </location>
</feature>
<evidence type="ECO:0000256" key="7">
    <source>
        <dbReference type="ARBA" id="ARBA00023136"/>
    </source>
</evidence>
<comment type="similarity">
    <text evidence="2">Belongs to the binding-protein-dependent transport system permease family. CysTW subfamily.</text>
</comment>
<keyword evidence="3 8" id="KW-0813">Transport</keyword>
<protein>
    <submittedName>
        <fullName evidence="10">ABC transporter permease subunit</fullName>
    </submittedName>
</protein>
<feature type="transmembrane region" description="Helical" evidence="8">
    <location>
        <begin position="251"/>
        <end position="275"/>
    </location>
</feature>
<feature type="transmembrane region" description="Helical" evidence="8">
    <location>
        <begin position="150"/>
        <end position="169"/>
    </location>
</feature>
<dbReference type="PANTHER" id="PTHR42929">
    <property type="entry name" value="INNER MEMBRANE ABC TRANSPORTER PERMEASE PROTEIN YDCU-RELATED-RELATED"/>
    <property type="match status" value="1"/>
</dbReference>
<feature type="domain" description="ABC transmembrane type-1" evidence="9">
    <location>
        <begin position="65"/>
        <end position="272"/>
    </location>
</feature>
<dbReference type="Proteomes" id="UP000830167">
    <property type="component" value="Chromosome"/>
</dbReference>
<dbReference type="PANTHER" id="PTHR42929:SF1">
    <property type="entry name" value="INNER MEMBRANE ABC TRANSPORTER PERMEASE PROTEIN YDCU-RELATED"/>
    <property type="match status" value="1"/>
</dbReference>
<keyword evidence="7 8" id="KW-0472">Membrane</keyword>
<reference evidence="10" key="1">
    <citation type="submission" date="2021-12" db="EMBL/GenBank/DDBJ databases">
        <title>Alicyclobacillaceae gen. nov., sp. nov., isolated from chalcocite enrichment system.</title>
        <authorList>
            <person name="Jiang Z."/>
        </authorList>
    </citation>
    <scope>NUCLEOTIDE SEQUENCE</scope>
    <source>
        <strain evidence="10">MYW30-H2</strain>
    </source>
</reference>
<dbReference type="Pfam" id="PF00528">
    <property type="entry name" value="BPD_transp_1"/>
    <property type="match status" value="1"/>
</dbReference>
<feature type="transmembrane region" description="Helical" evidence="8">
    <location>
        <begin position="102"/>
        <end position="120"/>
    </location>
</feature>
<evidence type="ECO:0000256" key="4">
    <source>
        <dbReference type="ARBA" id="ARBA00022475"/>
    </source>
</evidence>
<dbReference type="CDD" id="cd06261">
    <property type="entry name" value="TM_PBP2"/>
    <property type="match status" value="1"/>
</dbReference>
<proteinExistence type="inferred from homology"/>
<organism evidence="10 11">
    <name type="scientific">Fodinisporobacter ferrooxydans</name>
    <dbReference type="NCBI Taxonomy" id="2901836"/>
    <lineage>
        <taxon>Bacteria</taxon>
        <taxon>Bacillati</taxon>
        <taxon>Bacillota</taxon>
        <taxon>Bacilli</taxon>
        <taxon>Bacillales</taxon>
        <taxon>Alicyclobacillaceae</taxon>
        <taxon>Fodinisporobacter</taxon>
    </lineage>
</organism>
<comment type="subcellular location">
    <subcellularLocation>
        <location evidence="1 8">Cell membrane</location>
        <topology evidence="1 8">Multi-pass membrane protein</topology>
    </subcellularLocation>
</comment>
<evidence type="ECO:0000259" key="9">
    <source>
        <dbReference type="PROSITE" id="PS50928"/>
    </source>
</evidence>
<dbReference type="PROSITE" id="PS50928">
    <property type="entry name" value="ABC_TM1"/>
    <property type="match status" value="1"/>
</dbReference>
<keyword evidence="5 8" id="KW-0812">Transmembrane</keyword>
<dbReference type="Gene3D" id="1.10.3720.10">
    <property type="entry name" value="MetI-like"/>
    <property type="match status" value="1"/>
</dbReference>
<evidence type="ECO:0000256" key="5">
    <source>
        <dbReference type="ARBA" id="ARBA00022692"/>
    </source>
</evidence>
<evidence type="ECO:0000256" key="6">
    <source>
        <dbReference type="ARBA" id="ARBA00022989"/>
    </source>
</evidence>
<keyword evidence="4" id="KW-1003">Cell membrane</keyword>
<evidence type="ECO:0000256" key="1">
    <source>
        <dbReference type="ARBA" id="ARBA00004651"/>
    </source>
</evidence>
<dbReference type="SUPFAM" id="SSF161098">
    <property type="entry name" value="MetI-like"/>
    <property type="match status" value="1"/>
</dbReference>
<dbReference type="InterPro" id="IPR035906">
    <property type="entry name" value="MetI-like_sf"/>
</dbReference>
<gene>
    <name evidence="10" type="ORF">LSG31_22595</name>
</gene>
<evidence type="ECO:0000256" key="8">
    <source>
        <dbReference type="RuleBase" id="RU363032"/>
    </source>
</evidence>
<keyword evidence="6 8" id="KW-1133">Transmembrane helix</keyword>
<feature type="transmembrane region" description="Helical" evidence="8">
    <location>
        <begin position="69"/>
        <end position="90"/>
    </location>
</feature>
<dbReference type="EMBL" id="CP089291">
    <property type="protein sequence ID" value="UOF90607.1"/>
    <property type="molecule type" value="Genomic_DNA"/>
</dbReference>
<dbReference type="RefSeq" id="WP_347437306.1">
    <property type="nucleotide sequence ID" value="NZ_CP089291.1"/>
</dbReference>
<evidence type="ECO:0000313" key="10">
    <source>
        <dbReference type="EMBL" id="UOF90607.1"/>
    </source>
</evidence>
<evidence type="ECO:0000256" key="2">
    <source>
        <dbReference type="ARBA" id="ARBA00007069"/>
    </source>
</evidence>
<evidence type="ECO:0000313" key="11">
    <source>
        <dbReference type="Proteomes" id="UP000830167"/>
    </source>
</evidence>
<sequence length="288" mass="32367">MRQNNVRKKIGDSIFILPSLIPLLLLFCYPLLKGIFLTFHKSGEAGWTFFNYITFFTQHNFYDTIPRTFMLVFPASILELAIAFAMAYYLRKNIKGKQLLKGLIIFPLTLGPLIVAVGMIDFFKPTGWLNLFLMGIGIVHQPVKLLYNYWGTFIALVILGTAFMFSNLMELMETIDPNLELAAISLGAGEFMTFRRVFLPLIRSSVLTVYGLNFIMQLAVFESAILVGNPASDSRSFSVVAFQSAMQDFNYNMATTVAIVMGITQLISLGVIFFIRKKGYIGAASTFK</sequence>
<evidence type="ECO:0000256" key="3">
    <source>
        <dbReference type="ARBA" id="ARBA00022448"/>
    </source>
</evidence>
<keyword evidence="11" id="KW-1185">Reference proteome</keyword>
<feature type="transmembrane region" description="Helical" evidence="8">
    <location>
        <begin position="12"/>
        <end position="32"/>
    </location>
</feature>